<evidence type="ECO:0000256" key="16">
    <source>
        <dbReference type="PROSITE-ProRule" id="PRU00209"/>
    </source>
</evidence>
<dbReference type="SMART" id="SM00874">
    <property type="entry name" value="B5"/>
    <property type="match status" value="1"/>
</dbReference>
<evidence type="ECO:0000259" key="17">
    <source>
        <dbReference type="PROSITE" id="PS50886"/>
    </source>
</evidence>
<evidence type="ECO:0000256" key="14">
    <source>
        <dbReference type="ARBA" id="ARBA00049255"/>
    </source>
</evidence>
<dbReference type="InterPro" id="IPR045060">
    <property type="entry name" value="Phe-tRNA-ligase_IIc_bsu"/>
</dbReference>
<dbReference type="SUPFAM" id="SSF50249">
    <property type="entry name" value="Nucleic acid-binding proteins"/>
    <property type="match status" value="1"/>
</dbReference>
<dbReference type="Gene3D" id="3.30.930.10">
    <property type="entry name" value="Bira Bifunctional Protein, Domain 2"/>
    <property type="match status" value="1"/>
</dbReference>
<dbReference type="InterPro" id="IPR045864">
    <property type="entry name" value="aa-tRNA-synth_II/BPL/LPL"/>
</dbReference>
<evidence type="ECO:0000256" key="1">
    <source>
        <dbReference type="ARBA" id="ARBA00004496"/>
    </source>
</evidence>
<keyword evidence="9 15" id="KW-0067">ATP-binding</keyword>
<feature type="binding site" evidence="15">
    <location>
        <position position="466"/>
    </location>
    <ligand>
        <name>Mg(2+)</name>
        <dbReference type="ChEBI" id="CHEBI:18420"/>
        <note>shared with alpha subunit</note>
    </ligand>
</feature>
<keyword evidence="12 15" id="KW-0648">Protein biosynthesis</keyword>
<feature type="domain" description="B5" evidence="19">
    <location>
        <begin position="403"/>
        <end position="478"/>
    </location>
</feature>
<dbReference type="InterPro" id="IPR033714">
    <property type="entry name" value="tRNA_bind_bactPheRS"/>
</dbReference>
<dbReference type="EMBL" id="CP107716">
    <property type="protein sequence ID" value="UYQ72029.1"/>
    <property type="molecule type" value="Genomic_DNA"/>
</dbReference>
<dbReference type="Gene3D" id="3.30.70.380">
    <property type="entry name" value="Ferrodoxin-fold anticodon-binding domain"/>
    <property type="match status" value="1"/>
</dbReference>
<dbReference type="CDD" id="cd02796">
    <property type="entry name" value="tRNA_bind_bactPheRS"/>
    <property type="match status" value="1"/>
</dbReference>
<dbReference type="EC" id="6.1.1.20" evidence="15"/>
<dbReference type="SUPFAM" id="SSF56037">
    <property type="entry name" value="PheT/TilS domain"/>
    <property type="match status" value="1"/>
</dbReference>
<name>A0ABY6INR0_9HYPH</name>
<feature type="binding site" evidence="15">
    <location>
        <position position="462"/>
    </location>
    <ligand>
        <name>Mg(2+)</name>
        <dbReference type="ChEBI" id="CHEBI:18420"/>
        <note>shared with alpha subunit</note>
    </ligand>
</feature>
<dbReference type="GO" id="GO:0004826">
    <property type="term" value="F:phenylalanine-tRNA ligase activity"/>
    <property type="evidence" value="ECO:0007669"/>
    <property type="project" value="UniProtKB-EC"/>
</dbReference>
<dbReference type="PANTHER" id="PTHR10947">
    <property type="entry name" value="PHENYLALANYL-TRNA SYNTHETASE BETA CHAIN AND LEUCINE-RICH REPEAT-CONTAINING PROTEIN 47"/>
    <property type="match status" value="1"/>
</dbReference>
<dbReference type="InterPro" id="IPR020825">
    <property type="entry name" value="Phe-tRNA_synthase-like_B3/B4"/>
</dbReference>
<dbReference type="SUPFAM" id="SSF46955">
    <property type="entry name" value="Putative DNA-binding domain"/>
    <property type="match status" value="1"/>
</dbReference>
<dbReference type="NCBIfam" id="TIGR00472">
    <property type="entry name" value="pheT_bact"/>
    <property type="match status" value="1"/>
</dbReference>
<dbReference type="SUPFAM" id="SSF54991">
    <property type="entry name" value="Anticodon-binding domain of PheRS"/>
    <property type="match status" value="1"/>
</dbReference>
<dbReference type="Gene3D" id="3.30.56.10">
    <property type="match status" value="2"/>
</dbReference>
<evidence type="ECO:0000256" key="13">
    <source>
        <dbReference type="ARBA" id="ARBA00023146"/>
    </source>
</evidence>
<keyword evidence="10 15" id="KW-0460">Magnesium</keyword>
<keyword evidence="13 15" id="KW-0030">Aminoacyl-tRNA synthetase</keyword>
<dbReference type="SMART" id="SM00873">
    <property type="entry name" value="B3_4"/>
    <property type="match status" value="1"/>
</dbReference>
<evidence type="ECO:0000256" key="2">
    <source>
        <dbReference type="ARBA" id="ARBA00008653"/>
    </source>
</evidence>
<feature type="binding site" evidence="15">
    <location>
        <position position="465"/>
    </location>
    <ligand>
        <name>Mg(2+)</name>
        <dbReference type="ChEBI" id="CHEBI:18420"/>
        <note>shared with alpha subunit</note>
    </ligand>
</feature>
<comment type="subunit">
    <text evidence="3 15">Tetramer of two alpha and two beta subunits.</text>
</comment>
<dbReference type="SUPFAM" id="SSF55681">
    <property type="entry name" value="Class II aaRS and biotin synthetases"/>
    <property type="match status" value="1"/>
</dbReference>
<sequence>MKFTISWLKDHLETTASNAEIIDTLTMIGLEVEDVSDSGAALKSFVTAHVVSAEQHPNADKLRVCKVDAGTGELIDVVCGAPNARTGLKSVFAFAGTYIPGKDITIGKGNIRGQVSNGMLCSNAELELSDDHDGIIELPEDAPIGVPYPDYAGIDEVVIDIGLTPNRGDATGVYGIARDLAAAGLGTLKATDMSPVASKGASPIAPLPHEFAESEPKAIRKFAGRYIAGIKNGPSPDWLAQRLRAVGLRPINAVVDITNLVSLGWGRPLHAYDAAKIEGQMVLRNARGEAFEALDNKIYTLDETMTVIADDKGPLCLGGIIGGTRSGVTEETVDVFMECASWDPELIAQSGRKTGIISDARYRLERSVDPALTEPGLELATRLVLELCGGEPMEPAISGEDVFPDTVVEFPLSETARLTGLDVSPDRVEDILGRLGFVMEGDGPVRHVTVPSWRPDVTIKADLVEEVMRIVGVDRVPVEPLPRLSGVAPKMLTPIQNRRRIVRRTLAARGMDEAMTWSFISTDLAQAFGGGKPELRLANAIASDMTDMRPSLLPGLLMGAARNGNRGLDDVALFEVGQVFFSDTPEGQRTHATGIRTGTCGIGGAGRHWQGKAEKVGVYDAKADLGAALDALGVDIDKVQVVSEPAPWSHPGRGGRIQLGPKLILGWFGELHPAMAAKFDLGGPVAAFEIDLDALPEPRKKATRAKPALALSTLQPVRRDFAFVVGTDVEAANILRAARGAEKALVTEVTIFDVFSGAHVGEGNKSVAIEVTLQPRDKTLTDEEIEAVSGKIVAAVEKATGGVLRG</sequence>
<dbReference type="PROSITE" id="PS51483">
    <property type="entry name" value="B5"/>
    <property type="match status" value="1"/>
</dbReference>
<dbReference type="InterPro" id="IPR005147">
    <property type="entry name" value="tRNA_synthase_B5-dom"/>
</dbReference>
<dbReference type="Gene3D" id="3.50.40.10">
    <property type="entry name" value="Phenylalanyl-trna Synthetase, Chain B, domain 3"/>
    <property type="match status" value="1"/>
</dbReference>
<dbReference type="PROSITE" id="PS51447">
    <property type="entry name" value="FDX_ACB"/>
    <property type="match status" value="1"/>
</dbReference>
<dbReference type="Pfam" id="PF01588">
    <property type="entry name" value="tRNA_bind"/>
    <property type="match status" value="1"/>
</dbReference>
<evidence type="ECO:0000256" key="5">
    <source>
        <dbReference type="ARBA" id="ARBA00022555"/>
    </source>
</evidence>
<keyword evidence="8 15" id="KW-0547">Nucleotide-binding</keyword>
<dbReference type="Pfam" id="PF03147">
    <property type="entry name" value="FDX-ACB"/>
    <property type="match status" value="1"/>
</dbReference>
<keyword evidence="4 15" id="KW-0963">Cytoplasm</keyword>
<dbReference type="InterPro" id="IPR036690">
    <property type="entry name" value="Fdx_antiC-bd_sf"/>
</dbReference>
<proteinExistence type="inferred from homology"/>
<evidence type="ECO:0000256" key="12">
    <source>
        <dbReference type="ARBA" id="ARBA00022917"/>
    </source>
</evidence>
<keyword evidence="21" id="KW-1185">Reference proteome</keyword>
<evidence type="ECO:0000256" key="6">
    <source>
        <dbReference type="ARBA" id="ARBA00022598"/>
    </source>
</evidence>
<dbReference type="InterPro" id="IPR005146">
    <property type="entry name" value="B3/B4_tRNA-bd"/>
</dbReference>
<keyword evidence="6 15" id="KW-0436">Ligase</keyword>
<evidence type="ECO:0000259" key="19">
    <source>
        <dbReference type="PROSITE" id="PS51483"/>
    </source>
</evidence>
<organism evidence="20 21">
    <name type="scientific">Pelagibacterium flavum</name>
    <dbReference type="NCBI Taxonomy" id="2984530"/>
    <lineage>
        <taxon>Bacteria</taxon>
        <taxon>Pseudomonadati</taxon>
        <taxon>Pseudomonadota</taxon>
        <taxon>Alphaproteobacteria</taxon>
        <taxon>Hyphomicrobiales</taxon>
        <taxon>Devosiaceae</taxon>
        <taxon>Pelagibacterium</taxon>
    </lineage>
</organism>
<accession>A0ABY6INR0</accession>
<comment type="similarity">
    <text evidence="2 15">Belongs to the phenylalanyl-tRNA synthetase beta subunit family. Type 1 subfamily.</text>
</comment>
<evidence type="ECO:0000256" key="11">
    <source>
        <dbReference type="ARBA" id="ARBA00022884"/>
    </source>
</evidence>
<dbReference type="RefSeq" id="WP_264225673.1">
    <property type="nucleotide sequence ID" value="NZ_CP107716.1"/>
</dbReference>
<dbReference type="Pfam" id="PF17759">
    <property type="entry name" value="tRNA_synthFbeta"/>
    <property type="match status" value="1"/>
</dbReference>
<dbReference type="Gene3D" id="2.40.50.140">
    <property type="entry name" value="Nucleic acid-binding proteins"/>
    <property type="match status" value="1"/>
</dbReference>
<keyword evidence="7 15" id="KW-0479">Metal-binding</keyword>
<dbReference type="InterPro" id="IPR009061">
    <property type="entry name" value="DNA-bd_dom_put_sf"/>
</dbReference>
<dbReference type="Pfam" id="PF03484">
    <property type="entry name" value="B5"/>
    <property type="match status" value="1"/>
</dbReference>
<feature type="domain" description="TRNA-binding" evidence="17">
    <location>
        <begin position="39"/>
        <end position="149"/>
    </location>
</feature>
<evidence type="ECO:0000256" key="8">
    <source>
        <dbReference type="ARBA" id="ARBA00022741"/>
    </source>
</evidence>
<dbReference type="NCBIfam" id="NF045760">
    <property type="entry name" value="YtpR"/>
    <property type="match status" value="1"/>
</dbReference>
<dbReference type="PROSITE" id="PS50886">
    <property type="entry name" value="TRBD"/>
    <property type="match status" value="1"/>
</dbReference>
<evidence type="ECO:0000256" key="10">
    <source>
        <dbReference type="ARBA" id="ARBA00022842"/>
    </source>
</evidence>
<dbReference type="InterPro" id="IPR012340">
    <property type="entry name" value="NA-bd_OB-fold"/>
</dbReference>
<dbReference type="PANTHER" id="PTHR10947:SF0">
    <property type="entry name" value="PHENYLALANINE--TRNA LIGASE BETA SUBUNIT"/>
    <property type="match status" value="1"/>
</dbReference>
<dbReference type="InterPro" id="IPR041616">
    <property type="entry name" value="PheRS_beta_core"/>
</dbReference>
<reference evidence="20" key="1">
    <citation type="submission" date="2022-10" db="EMBL/GenBank/DDBJ databases">
        <title>YIM 151497 complete genome.</title>
        <authorList>
            <person name="Chen X."/>
        </authorList>
    </citation>
    <scope>NUCLEOTIDE SEQUENCE</scope>
    <source>
        <strain evidence="20">YIM 151497</strain>
    </source>
</reference>
<comment type="cofactor">
    <cofactor evidence="15">
        <name>Mg(2+)</name>
        <dbReference type="ChEBI" id="CHEBI:18420"/>
    </cofactor>
    <text evidence="15">Binds 2 magnesium ions per tetramer.</text>
</comment>
<dbReference type="InterPro" id="IPR005121">
    <property type="entry name" value="Fdx_antiC-bd"/>
</dbReference>
<evidence type="ECO:0000256" key="4">
    <source>
        <dbReference type="ARBA" id="ARBA00022490"/>
    </source>
</evidence>
<dbReference type="InterPro" id="IPR002547">
    <property type="entry name" value="tRNA-bd_dom"/>
</dbReference>
<keyword evidence="5 16" id="KW-0820">tRNA-binding</keyword>
<dbReference type="Pfam" id="PF03483">
    <property type="entry name" value="B3_4"/>
    <property type="match status" value="1"/>
</dbReference>
<feature type="binding site" evidence="15">
    <location>
        <position position="456"/>
    </location>
    <ligand>
        <name>Mg(2+)</name>
        <dbReference type="ChEBI" id="CHEBI:18420"/>
        <note>shared with alpha subunit</note>
    </ligand>
</feature>
<evidence type="ECO:0000313" key="21">
    <source>
        <dbReference type="Proteomes" id="UP001163882"/>
    </source>
</evidence>
<evidence type="ECO:0000256" key="7">
    <source>
        <dbReference type="ARBA" id="ARBA00022723"/>
    </source>
</evidence>
<dbReference type="HAMAP" id="MF_00283">
    <property type="entry name" value="Phe_tRNA_synth_beta1"/>
    <property type="match status" value="1"/>
</dbReference>
<dbReference type="SMART" id="SM00896">
    <property type="entry name" value="FDX-ACB"/>
    <property type="match status" value="1"/>
</dbReference>
<evidence type="ECO:0000256" key="9">
    <source>
        <dbReference type="ARBA" id="ARBA00022840"/>
    </source>
</evidence>
<keyword evidence="11 16" id="KW-0694">RNA-binding</keyword>
<gene>
    <name evidence="15 20" type="primary">pheT</name>
    <name evidence="20" type="ORF">OF122_18655</name>
</gene>
<evidence type="ECO:0000313" key="20">
    <source>
        <dbReference type="EMBL" id="UYQ72029.1"/>
    </source>
</evidence>
<dbReference type="CDD" id="cd00769">
    <property type="entry name" value="PheRS_beta_core"/>
    <property type="match status" value="1"/>
</dbReference>
<comment type="subcellular location">
    <subcellularLocation>
        <location evidence="1 15">Cytoplasm</location>
    </subcellularLocation>
</comment>
<comment type="catalytic activity">
    <reaction evidence="14 15">
        <text>tRNA(Phe) + L-phenylalanine + ATP = L-phenylalanyl-tRNA(Phe) + AMP + diphosphate + H(+)</text>
        <dbReference type="Rhea" id="RHEA:19413"/>
        <dbReference type="Rhea" id="RHEA-COMP:9668"/>
        <dbReference type="Rhea" id="RHEA-COMP:9699"/>
        <dbReference type="ChEBI" id="CHEBI:15378"/>
        <dbReference type="ChEBI" id="CHEBI:30616"/>
        <dbReference type="ChEBI" id="CHEBI:33019"/>
        <dbReference type="ChEBI" id="CHEBI:58095"/>
        <dbReference type="ChEBI" id="CHEBI:78442"/>
        <dbReference type="ChEBI" id="CHEBI:78531"/>
        <dbReference type="ChEBI" id="CHEBI:456215"/>
        <dbReference type="EC" id="6.1.1.20"/>
    </reaction>
</comment>
<feature type="domain" description="FDX-ACB" evidence="18">
    <location>
        <begin position="712"/>
        <end position="805"/>
    </location>
</feature>
<dbReference type="Proteomes" id="UP001163882">
    <property type="component" value="Chromosome"/>
</dbReference>
<evidence type="ECO:0000259" key="18">
    <source>
        <dbReference type="PROSITE" id="PS51447"/>
    </source>
</evidence>
<evidence type="ECO:0000256" key="15">
    <source>
        <dbReference type="HAMAP-Rule" id="MF_00283"/>
    </source>
</evidence>
<evidence type="ECO:0000256" key="3">
    <source>
        <dbReference type="ARBA" id="ARBA00011209"/>
    </source>
</evidence>
<dbReference type="InterPro" id="IPR004532">
    <property type="entry name" value="Phe-tRNA-ligase_IIc_bsu_bact"/>
</dbReference>
<protein>
    <recommendedName>
        <fullName evidence="15">Phenylalanine--tRNA ligase beta subunit</fullName>
        <ecNumber evidence="15">6.1.1.20</ecNumber>
    </recommendedName>
    <alternativeName>
        <fullName evidence="15">Phenylalanyl-tRNA synthetase beta subunit</fullName>
        <shortName evidence="15">PheRS</shortName>
    </alternativeName>
</protein>